<keyword evidence="5" id="KW-0665">Pyrimidine biosynthesis</keyword>
<evidence type="ECO:0000256" key="5">
    <source>
        <dbReference type="ARBA" id="ARBA00022975"/>
    </source>
</evidence>
<name>A0A382U9I0_9ZZZZ</name>
<feature type="domain" description="Phosphoribosyltransferase" evidence="6">
    <location>
        <begin position="38"/>
        <end position="164"/>
    </location>
</feature>
<organism evidence="7">
    <name type="scientific">marine metagenome</name>
    <dbReference type="NCBI Taxonomy" id="408172"/>
    <lineage>
        <taxon>unclassified sequences</taxon>
        <taxon>metagenomes</taxon>
        <taxon>ecological metagenomes</taxon>
    </lineage>
</organism>
<evidence type="ECO:0000313" key="7">
    <source>
        <dbReference type="EMBL" id="SVD30954.1"/>
    </source>
</evidence>
<dbReference type="UniPathway" id="UPA00070">
    <property type="reaction ID" value="UER00119"/>
</dbReference>
<dbReference type="Gene3D" id="3.40.50.2020">
    <property type="match status" value="1"/>
</dbReference>
<dbReference type="InterPro" id="IPR050118">
    <property type="entry name" value="Pur/Pyrimidine_PRTase"/>
</dbReference>
<proteinExistence type="inferred from homology"/>
<dbReference type="AlphaFoldDB" id="A0A382U9I0"/>
<keyword evidence="3" id="KW-0328">Glycosyltransferase</keyword>
<accession>A0A382U9I0</accession>
<dbReference type="CDD" id="cd06223">
    <property type="entry name" value="PRTases_typeI"/>
    <property type="match status" value="1"/>
</dbReference>
<keyword evidence="4" id="KW-0808">Transferase</keyword>
<dbReference type="Pfam" id="PF00156">
    <property type="entry name" value="Pribosyltran"/>
    <property type="match status" value="1"/>
</dbReference>
<dbReference type="EMBL" id="UINC01142556">
    <property type="protein sequence ID" value="SVD30954.1"/>
    <property type="molecule type" value="Genomic_DNA"/>
</dbReference>
<dbReference type="GO" id="GO:0019856">
    <property type="term" value="P:pyrimidine nucleobase biosynthetic process"/>
    <property type="evidence" value="ECO:0007669"/>
    <property type="project" value="InterPro"/>
</dbReference>
<dbReference type="EC" id="2.4.2.10" evidence="2"/>
<evidence type="ECO:0000256" key="3">
    <source>
        <dbReference type="ARBA" id="ARBA00022676"/>
    </source>
</evidence>
<dbReference type="InterPro" id="IPR029057">
    <property type="entry name" value="PRTase-like"/>
</dbReference>
<evidence type="ECO:0000256" key="4">
    <source>
        <dbReference type="ARBA" id="ARBA00022679"/>
    </source>
</evidence>
<dbReference type="PANTHER" id="PTHR43864:SF3">
    <property type="entry name" value="ADENINE PHOSPHORIBOSYLTRANSFERASE, FUSED TO N-TERMINAL DNA-BINDING DOMAIN"/>
    <property type="match status" value="1"/>
</dbReference>
<dbReference type="GO" id="GO:0044205">
    <property type="term" value="P:'de novo' UMP biosynthetic process"/>
    <property type="evidence" value="ECO:0007669"/>
    <property type="project" value="UniProtKB-UniPathway"/>
</dbReference>
<dbReference type="HAMAP" id="MF_01208">
    <property type="entry name" value="PyrE"/>
    <property type="match status" value="1"/>
</dbReference>
<protein>
    <recommendedName>
        <fullName evidence="2">orotate phosphoribosyltransferase</fullName>
        <ecNumber evidence="2">2.4.2.10</ecNumber>
    </recommendedName>
</protein>
<evidence type="ECO:0000256" key="1">
    <source>
        <dbReference type="ARBA" id="ARBA00004889"/>
    </source>
</evidence>
<gene>
    <name evidence="7" type="ORF">METZ01_LOCUS383808</name>
</gene>
<evidence type="ECO:0000256" key="2">
    <source>
        <dbReference type="ARBA" id="ARBA00011971"/>
    </source>
</evidence>
<evidence type="ECO:0000259" key="6">
    <source>
        <dbReference type="Pfam" id="PF00156"/>
    </source>
</evidence>
<reference evidence="7" key="1">
    <citation type="submission" date="2018-05" db="EMBL/GenBank/DDBJ databases">
        <authorList>
            <person name="Lanie J.A."/>
            <person name="Ng W.-L."/>
            <person name="Kazmierczak K.M."/>
            <person name="Andrzejewski T.M."/>
            <person name="Davidsen T.M."/>
            <person name="Wayne K.J."/>
            <person name="Tettelin H."/>
            <person name="Glass J.I."/>
            <person name="Rusch D."/>
            <person name="Podicherti R."/>
            <person name="Tsui H.-C.T."/>
            <person name="Winkler M.E."/>
        </authorList>
    </citation>
    <scope>NUCLEOTIDE SEQUENCE</scope>
</reference>
<dbReference type="NCBIfam" id="TIGR01367">
    <property type="entry name" value="pyrE_Therm"/>
    <property type="match status" value="1"/>
</dbReference>
<comment type="pathway">
    <text evidence="1">Pyrimidine metabolism; UMP biosynthesis via de novo pathway; UMP from orotate: step 1/2.</text>
</comment>
<dbReference type="InterPro" id="IPR006273">
    <property type="entry name" value="Orotate_PRibTrfase_bac"/>
</dbReference>
<dbReference type="InterPro" id="IPR023031">
    <property type="entry name" value="OPRT"/>
</dbReference>
<dbReference type="GO" id="GO:0004588">
    <property type="term" value="F:orotate phosphoribosyltransferase activity"/>
    <property type="evidence" value="ECO:0007669"/>
    <property type="project" value="UniProtKB-EC"/>
</dbReference>
<dbReference type="SUPFAM" id="SSF53271">
    <property type="entry name" value="PRTase-like"/>
    <property type="match status" value="1"/>
</dbReference>
<dbReference type="PANTHER" id="PTHR43864">
    <property type="entry name" value="HYPOXANTHINE/GUANINE PHOSPHORIBOSYLTRANSFERASE"/>
    <property type="match status" value="1"/>
</dbReference>
<sequence length="190" mass="21301">MDNSEIISYFKSTGALLDGHFLLTSGRHSNKYFEKFTLLSNPNVVENLCKSIYSIYKHQKIDIVLGAATGGIILAYELGKQLNTKGIFAERVNEELEFRRGFSLGKDQRILLVDDVVTTGGSVFELISLTQSTGANIIGIAVMFDRTNGEIDFRYPFFALHSEKIESWEQEECPQCIQHIPLTKRGSTGK</sequence>
<dbReference type="InterPro" id="IPR000836">
    <property type="entry name" value="PRTase_dom"/>
</dbReference>